<dbReference type="Pfam" id="PF07687">
    <property type="entry name" value="M20_dimer"/>
    <property type="match status" value="1"/>
</dbReference>
<comment type="cofactor">
    <cofactor evidence="3">
        <name>Zn(2+)</name>
        <dbReference type="ChEBI" id="CHEBI:29105"/>
    </cofactor>
    <text evidence="3">Binds 2 Zn(2+) ions per subunit.</text>
</comment>
<dbReference type="GO" id="GO:0016813">
    <property type="term" value="F:hydrolase activity, acting on carbon-nitrogen (but not peptide) bonds, in linear amidines"/>
    <property type="evidence" value="ECO:0007669"/>
    <property type="project" value="InterPro"/>
</dbReference>
<name>A0A4R5L5L3_9BURK</name>
<accession>A0A4R5L5L3</accession>
<dbReference type="GO" id="GO:0046872">
    <property type="term" value="F:metal ion binding"/>
    <property type="evidence" value="ECO:0007669"/>
    <property type="project" value="UniProtKB-KW"/>
</dbReference>
<dbReference type="NCBIfam" id="NF006771">
    <property type="entry name" value="PRK09290.1-5"/>
    <property type="match status" value="1"/>
</dbReference>
<dbReference type="EMBL" id="SMOD01000039">
    <property type="protein sequence ID" value="TDG03552.1"/>
    <property type="molecule type" value="Genomic_DNA"/>
</dbReference>
<dbReference type="InterPro" id="IPR036264">
    <property type="entry name" value="Bact_exopeptidase_dim_dom"/>
</dbReference>
<feature type="binding site" evidence="3">
    <location>
        <position position="95"/>
    </location>
    <ligand>
        <name>Zn(2+)</name>
        <dbReference type="ChEBI" id="CHEBI:29105"/>
        <label>1</label>
    </ligand>
</feature>
<evidence type="ECO:0000259" key="4">
    <source>
        <dbReference type="Pfam" id="PF07687"/>
    </source>
</evidence>
<dbReference type="SUPFAM" id="SSF55031">
    <property type="entry name" value="Bacterial exopeptidase dimerisation domain"/>
    <property type="match status" value="1"/>
</dbReference>
<gene>
    <name evidence="5" type="ORF">E1N52_34280</name>
</gene>
<dbReference type="PANTHER" id="PTHR32494:SF5">
    <property type="entry name" value="ALLANTOATE AMIDOHYDROLASE"/>
    <property type="match status" value="1"/>
</dbReference>
<evidence type="ECO:0000256" key="2">
    <source>
        <dbReference type="ARBA" id="ARBA00022801"/>
    </source>
</evidence>
<dbReference type="RefSeq" id="WP_133188214.1">
    <property type="nucleotide sequence ID" value="NZ_SMOD01000039.1"/>
</dbReference>
<evidence type="ECO:0000313" key="5">
    <source>
        <dbReference type="EMBL" id="TDG03552.1"/>
    </source>
</evidence>
<comment type="similarity">
    <text evidence="1">Belongs to the peptidase M20 family.</text>
</comment>
<evidence type="ECO:0000256" key="1">
    <source>
        <dbReference type="ARBA" id="ARBA00006153"/>
    </source>
</evidence>
<protein>
    <submittedName>
        <fullName evidence="5">Zn-dependent hydrolase</fullName>
    </submittedName>
</protein>
<dbReference type="Gene3D" id="3.30.70.360">
    <property type="match status" value="1"/>
</dbReference>
<dbReference type="InterPro" id="IPR011650">
    <property type="entry name" value="Peptidase_M20_dimer"/>
</dbReference>
<reference evidence="5 6" key="1">
    <citation type="submission" date="2019-03" db="EMBL/GenBank/DDBJ databases">
        <title>Paraburkholderia sp. isolated from native Mimosa gymnas in Guartela State Park, Brazil.</title>
        <authorList>
            <person name="Paulitsch F."/>
            <person name="Hungria M."/>
            <person name="Delamuta J.R.M."/>
            <person name="Ribeiro R.A."/>
            <person name="Dall'Agnol R."/>
            <person name="Silva J.S.B."/>
        </authorList>
    </citation>
    <scope>NUCLEOTIDE SEQUENCE [LARGE SCALE GENOMIC DNA]</scope>
    <source>
        <strain evidence="5 6">CNPSo 3008</strain>
    </source>
</reference>
<feature type="binding site" evidence="3">
    <location>
        <position position="84"/>
    </location>
    <ligand>
        <name>Zn(2+)</name>
        <dbReference type="ChEBI" id="CHEBI:29105"/>
        <label>1</label>
    </ligand>
</feature>
<dbReference type="InterPro" id="IPR010158">
    <property type="entry name" value="Amidase_Cbmase"/>
</dbReference>
<dbReference type="OrthoDB" id="9808195at2"/>
<evidence type="ECO:0000256" key="3">
    <source>
        <dbReference type="PIRSR" id="PIRSR001235-1"/>
    </source>
</evidence>
<organism evidence="5 6">
    <name type="scientific">Paraburkholderia guartelaensis</name>
    <dbReference type="NCBI Taxonomy" id="2546446"/>
    <lineage>
        <taxon>Bacteria</taxon>
        <taxon>Pseudomonadati</taxon>
        <taxon>Pseudomonadota</taxon>
        <taxon>Betaproteobacteria</taxon>
        <taxon>Burkholderiales</taxon>
        <taxon>Burkholderiaceae</taxon>
        <taxon>Paraburkholderia</taxon>
    </lineage>
</organism>
<feature type="binding site" evidence="3">
    <location>
        <position position="130"/>
    </location>
    <ligand>
        <name>Zn(2+)</name>
        <dbReference type="ChEBI" id="CHEBI:29105"/>
        <label>2</label>
    </ligand>
</feature>
<sequence length="411" mass="44513">MKTQSEVNGERLWQRLMTLGKIGETERGGSRRLALTGLDKQGRELVCSWMRDAGLELTTDRIGNIFGRRPGVDNSLPPIVTGSHIDTQPSGGKFDGCYGVMAGLEVMQTLQDQQIQTRTPLELVIWTNEEGARFVPTMMGSGVFCGDIPLEHAYASQDALGISVKDELDRLGYVGAEQIGEHRVGAYLEAHIEQGPVLESEQKVIGIVTGVLGIRLINVTVTGREAHAGPTPMGIRHDALYAAAPAFTQIVDIGRGYGEHARATIGEIDVSPGSRNTIPGLVRFSVDLRHLVPEVLQEMVQKAREICARPQSDSGLTFHFEELQYVVPTKFDSEMIGAVRDAVLATPYTHMEIVSGAGHDACYLAKVAPTSMIFVPCKDGISHNEIESAQPEHLQAGANVLLGAMMALANH</sequence>
<dbReference type="PIRSF" id="PIRSF001235">
    <property type="entry name" value="Amidase_carbamoylase"/>
    <property type="match status" value="1"/>
</dbReference>
<dbReference type="Pfam" id="PF01546">
    <property type="entry name" value="Peptidase_M20"/>
    <property type="match status" value="1"/>
</dbReference>
<keyword evidence="2 5" id="KW-0378">Hydrolase</keyword>
<dbReference type="NCBIfam" id="NF006769">
    <property type="entry name" value="PRK09290.1-3"/>
    <property type="match status" value="1"/>
</dbReference>
<feature type="binding site" evidence="3">
    <location>
        <position position="191"/>
    </location>
    <ligand>
        <name>Zn(2+)</name>
        <dbReference type="ChEBI" id="CHEBI:29105"/>
        <label>1</label>
    </ligand>
</feature>
<keyword evidence="3" id="KW-0479">Metal-binding</keyword>
<dbReference type="AlphaFoldDB" id="A0A4R5L5L3"/>
<feature type="binding site" evidence="3">
    <location>
        <position position="383"/>
    </location>
    <ligand>
        <name>Zn(2+)</name>
        <dbReference type="ChEBI" id="CHEBI:29105"/>
        <label>2</label>
    </ligand>
</feature>
<dbReference type="CDD" id="cd03884">
    <property type="entry name" value="M20_bAS"/>
    <property type="match status" value="1"/>
</dbReference>
<keyword evidence="3" id="KW-0862">Zinc</keyword>
<feature type="domain" description="Peptidase M20 dimerisation" evidence="4">
    <location>
        <begin position="213"/>
        <end position="310"/>
    </location>
</feature>
<dbReference type="NCBIfam" id="TIGR01879">
    <property type="entry name" value="hydantase"/>
    <property type="match status" value="1"/>
</dbReference>
<dbReference type="InterPro" id="IPR002933">
    <property type="entry name" value="Peptidase_M20"/>
</dbReference>
<evidence type="ECO:0000313" key="6">
    <source>
        <dbReference type="Proteomes" id="UP000295606"/>
    </source>
</evidence>
<dbReference type="Proteomes" id="UP000295606">
    <property type="component" value="Unassembled WGS sequence"/>
</dbReference>
<dbReference type="SUPFAM" id="SSF53187">
    <property type="entry name" value="Zn-dependent exopeptidases"/>
    <property type="match status" value="1"/>
</dbReference>
<feature type="binding site" evidence="3">
    <location>
        <position position="95"/>
    </location>
    <ligand>
        <name>Zn(2+)</name>
        <dbReference type="ChEBI" id="CHEBI:29105"/>
        <label>2</label>
    </ligand>
</feature>
<proteinExistence type="inferred from homology"/>
<comment type="caution">
    <text evidence="5">The sequence shown here is derived from an EMBL/GenBank/DDBJ whole genome shotgun (WGS) entry which is preliminary data.</text>
</comment>
<dbReference type="PANTHER" id="PTHR32494">
    <property type="entry name" value="ALLANTOATE DEIMINASE-RELATED"/>
    <property type="match status" value="1"/>
</dbReference>
<dbReference type="Gene3D" id="3.40.630.10">
    <property type="entry name" value="Zn peptidases"/>
    <property type="match status" value="1"/>
</dbReference>